<dbReference type="PROSITE" id="PS50995">
    <property type="entry name" value="HTH_MARR_2"/>
    <property type="match status" value="1"/>
</dbReference>
<dbReference type="GO" id="GO:0003677">
    <property type="term" value="F:DNA binding"/>
    <property type="evidence" value="ECO:0007669"/>
    <property type="project" value="UniProtKB-KW"/>
</dbReference>
<dbReference type="InterPro" id="IPR023187">
    <property type="entry name" value="Tscrpt_reg_MarR-type_CS"/>
</dbReference>
<dbReference type="PANTHER" id="PTHR42756">
    <property type="entry name" value="TRANSCRIPTIONAL REGULATOR, MARR"/>
    <property type="match status" value="1"/>
</dbReference>
<dbReference type="EMBL" id="SDPQ02000002">
    <property type="protein sequence ID" value="KAA1398017.1"/>
    <property type="molecule type" value="Genomic_DNA"/>
</dbReference>
<dbReference type="RefSeq" id="WP_149689452.1">
    <property type="nucleotide sequence ID" value="NZ_SDPQ02000002.1"/>
</dbReference>
<dbReference type="Pfam" id="PF01047">
    <property type="entry name" value="MarR"/>
    <property type="match status" value="1"/>
</dbReference>
<organism evidence="5 6">
    <name type="scientific">Aeromicrobium ginsengisoli</name>
    <dbReference type="NCBI Taxonomy" id="363867"/>
    <lineage>
        <taxon>Bacteria</taxon>
        <taxon>Bacillati</taxon>
        <taxon>Actinomycetota</taxon>
        <taxon>Actinomycetes</taxon>
        <taxon>Propionibacteriales</taxon>
        <taxon>Nocardioidaceae</taxon>
        <taxon>Aeromicrobium</taxon>
    </lineage>
</organism>
<reference evidence="5" key="1">
    <citation type="submission" date="2019-09" db="EMBL/GenBank/DDBJ databases">
        <authorList>
            <person name="Li J."/>
        </authorList>
    </citation>
    <scope>NUCLEOTIDE SEQUENCE [LARGE SCALE GENOMIC DNA]</scope>
    <source>
        <strain evidence="5">JCM 14732</strain>
    </source>
</reference>
<keyword evidence="3" id="KW-0804">Transcription</keyword>
<dbReference type="InterPro" id="IPR036388">
    <property type="entry name" value="WH-like_DNA-bd_sf"/>
</dbReference>
<dbReference type="Gene3D" id="1.10.10.10">
    <property type="entry name" value="Winged helix-like DNA-binding domain superfamily/Winged helix DNA-binding domain"/>
    <property type="match status" value="1"/>
</dbReference>
<dbReference type="OrthoDB" id="3177763at2"/>
<dbReference type="InterPro" id="IPR000835">
    <property type="entry name" value="HTH_MarR-typ"/>
</dbReference>
<dbReference type="PROSITE" id="PS01117">
    <property type="entry name" value="HTH_MARR_1"/>
    <property type="match status" value="1"/>
</dbReference>
<dbReference type="SUPFAM" id="SSF46785">
    <property type="entry name" value="Winged helix' DNA-binding domain"/>
    <property type="match status" value="1"/>
</dbReference>
<dbReference type="PRINTS" id="PR00598">
    <property type="entry name" value="HTHMARR"/>
</dbReference>
<evidence type="ECO:0000256" key="3">
    <source>
        <dbReference type="ARBA" id="ARBA00023163"/>
    </source>
</evidence>
<accession>A0A5M4FF83</accession>
<evidence type="ECO:0000259" key="4">
    <source>
        <dbReference type="PROSITE" id="PS50995"/>
    </source>
</evidence>
<name>A0A5M4FF83_9ACTN</name>
<dbReference type="PANTHER" id="PTHR42756:SF1">
    <property type="entry name" value="TRANSCRIPTIONAL REPRESSOR OF EMRAB OPERON"/>
    <property type="match status" value="1"/>
</dbReference>
<protein>
    <submittedName>
        <fullName evidence="5">MarR family transcriptional regulator</fullName>
    </submittedName>
</protein>
<evidence type="ECO:0000256" key="2">
    <source>
        <dbReference type="ARBA" id="ARBA00023125"/>
    </source>
</evidence>
<dbReference type="Proteomes" id="UP000380867">
    <property type="component" value="Unassembled WGS sequence"/>
</dbReference>
<keyword evidence="6" id="KW-1185">Reference proteome</keyword>
<dbReference type="GO" id="GO:0003700">
    <property type="term" value="F:DNA-binding transcription factor activity"/>
    <property type="evidence" value="ECO:0007669"/>
    <property type="project" value="InterPro"/>
</dbReference>
<dbReference type="InterPro" id="IPR036390">
    <property type="entry name" value="WH_DNA-bd_sf"/>
</dbReference>
<keyword evidence="1" id="KW-0805">Transcription regulation</keyword>
<feature type="domain" description="HTH marR-type" evidence="4">
    <location>
        <begin position="1"/>
        <end position="133"/>
    </location>
</feature>
<dbReference type="SMART" id="SM00347">
    <property type="entry name" value="HTH_MARR"/>
    <property type="match status" value="1"/>
</dbReference>
<sequence length="139" mass="15473">MADVLRLLTRAQKLVSTASDDAMRPHGVRIGQNLILEVLWDEDELTPGELARRLHLAPPTIVKTTTRMEAAGLLERIPDPLDGRLVRLRLTAHGRACQTPIQEARRLLAERATADLTAEERAVLEVALQKIIDAMSEQQ</sequence>
<gene>
    <name evidence="5" type="ORF">ESP70_011850</name>
</gene>
<proteinExistence type="predicted"/>
<evidence type="ECO:0000313" key="5">
    <source>
        <dbReference type="EMBL" id="KAA1398017.1"/>
    </source>
</evidence>
<evidence type="ECO:0000256" key="1">
    <source>
        <dbReference type="ARBA" id="ARBA00023015"/>
    </source>
</evidence>
<evidence type="ECO:0000313" key="6">
    <source>
        <dbReference type="Proteomes" id="UP000380867"/>
    </source>
</evidence>
<dbReference type="AlphaFoldDB" id="A0A5M4FF83"/>
<comment type="caution">
    <text evidence="5">The sequence shown here is derived from an EMBL/GenBank/DDBJ whole genome shotgun (WGS) entry which is preliminary data.</text>
</comment>
<keyword evidence="2" id="KW-0238">DNA-binding</keyword>